<dbReference type="Gene3D" id="2.60.120.650">
    <property type="entry name" value="Cupin"/>
    <property type="match status" value="1"/>
</dbReference>
<evidence type="ECO:0000256" key="2">
    <source>
        <dbReference type="SAM" id="Phobius"/>
    </source>
</evidence>
<dbReference type="GeneID" id="6749031"/>
<keyword evidence="5" id="KW-1185">Reference proteome</keyword>
<accession>B3RKJ9</accession>
<dbReference type="SMART" id="SM00558">
    <property type="entry name" value="JmjC"/>
    <property type="match status" value="1"/>
</dbReference>
<dbReference type="EMBL" id="DS985241">
    <property type="protein sequence ID" value="EDV29415.1"/>
    <property type="molecule type" value="Genomic_DNA"/>
</dbReference>
<dbReference type="KEGG" id="tad:TRIADDRAFT_51707"/>
<feature type="transmembrane region" description="Helical" evidence="2">
    <location>
        <begin position="49"/>
        <end position="67"/>
    </location>
</feature>
<organism evidence="4 5">
    <name type="scientific">Trichoplax adhaerens</name>
    <name type="common">Trichoplax reptans</name>
    <dbReference type="NCBI Taxonomy" id="10228"/>
    <lineage>
        <taxon>Eukaryota</taxon>
        <taxon>Metazoa</taxon>
        <taxon>Placozoa</taxon>
        <taxon>Uniplacotomia</taxon>
        <taxon>Trichoplacea</taxon>
        <taxon>Trichoplacidae</taxon>
        <taxon>Trichoplax</taxon>
    </lineage>
</organism>
<proteinExistence type="predicted"/>
<dbReference type="PhylomeDB" id="B3RKJ9"/>
<dbReference type="OrthoDB" id="203487at2759"/>
<protein>
    <recommendedName>
        <fullName evidence="3">JmjC domain-containing protein</fullName>
    </recommendedName>
</protein>
<evidence type="ECO:0000313" key="4">
    <source>
        <dbReference type="EMBL" id="EDV29415.1"/>
    </source>
</evidence>
<feature type="region of interest" description="Disordered" evidence="1">
    <location>
        <begin position="1"/>
        <end position="37"/>
    </location>
</feature>
<dbReference type="Proteomes" id="UP000009022">
    <property type="component" value="Unassembled WGS sequence"/>
</dbReference>
<dbReference type="PANTHER" id="PTHR12480">
    <property type="entry name" value="ARGININE DEMETHYLASE AND LYSYL-HYDROXYLASE JMJD"/>
    <property type="match status" value="1"/>
</dbReference>
<sequence>MTNRNRKAVVNQKDKSNHALRYRGSSTTPQDDEDDSDGEKRIWGLSVRLIILSACFVSGFGFIMLYFNAASEMKNVTETNYAELVNSEFNLQNYSFATDRVNIRDNASLQEFTKYFDCQLPVLIRGVVNEWPSMKWNRDFFKSHYGNQKVPVVSVEGAMINAEVKTMTIEEFSQVVPDGKPSRWHYVQDELFINRHDKLKADIGEAIYFKENFFKLFPEEIRPWDAMLLWGSAHSRSHLHIDPYNWTGTNAVLHGRKRWKLFPPGQDNKFYITPNQMCGFPLNCYKYNSPIDSFNIDDEKYPLFRNVNYIEIEQNAGELLIIPPGWFHQVYNPVETIAISSQIMNSKNYNIILKEIIAANKLISDAFPDDIESYSPKEKVLFILALLPDEVIQRGRMITDQIIQQFYGNQ</sequence>
<dbReference type="InterPro" id="IPR003347">
    <property type="entry name" value="JmjC_dom"/>
</dbReference>
<dbReference type="RefSeq" id="XP_002108617.1">
    <property type="nucleotide sequence ID" value="XM_002108581.1"/>
</dbReference>
<dbReference type="SUPFAM" id="SSF51197">
    <property type="entry name" value="Clavaminate synthase-like"/>
    <property type="match status" value="1"/>
</dbReference>
<keyword evidence="2" id="KW-0472">Membrane</keyword>
<feature type="domain" description="JmjC" evidence="3">
    <location>
        <begin position="185"/>
        <end position="360"/>
    </location>
</feature>
<keyword evidence="2" id="KW-0812">Transmembrane</keyword>
<reference evidence="4 5" key="1">
    <citation type="journal article" date="2008" name="Nature">
        <title>The Trichoplax genome and the nature of placozoans.</title>
        <authorList>
            <person name="Srivastava M."/>
            <person name="Begovic E."/>
            <person name="Chapman J."/>
            <person name="Putnam N.H."/>
            <person name="Hellsten U."/>
            <person name="Kawashima T."/>
            <person name="Kuo A."/>
            <person name="Mitros T."/>
            <person name="Salamov A."/>
            <person name="Carpenter M.L."/>
            <person name="Signorovitch A.Y."/>
            <person name="Moreno M.A."/>
            <person name="Kamm K."/>
            <person name="Grimwood J."/>
            <person name="Schmutz J."/>
            <person name="Shapiro H."/>
            <person name="Grigoriev I.V."/>
            <person name="Buss L.W."/>
            <person name="Schierwater B."/>
            <person name="Dellaporta S.L."/>
            <person name="Rokhsar D.S."/>
        </authorList>
    </citation>
    <scope>NUCLEOTIDE SEQUENCE [LARGE SCALE GENOMIC DNA]</scope>
    <source>
        <strain evidence="4 5">Grell-BS-1999</strain>
    </source>
</reference>
<dbReference type="PROSITE" id="PS51184">
    <property type="entry name" value="JMJC"/>
    <property type="match status" value="1"/>
</dbReference>
<keyword evidence="2" id="KW-1133">Transmembrane helix</keyword>
<dbReference type="InterPro" id="IPR050910">
    <property type="entry name" value="JMJD6_ArgDemeth/LysHydrox"/>
</dbReference>
<evidence type="ECO:0000256" key="1">
    <source>
        <dbReference type="SAM" id="MobiDB-lite"/>
    </source>
</evidence>
<dbReference type="AlphaFoldDB" id="B3RKJ9"/>
<dbReference type="CTD" id="6749031"/>
<name>B3RKJ9_TRIAD</name>
<dbReference type="InterPro" id="IPR041667">
    <property type="entry name" value="Cupin_8"/>
</dbReference>
<gene>
    <name evidence="4" type="ORF">TRIADDRAFT_51707</name>
</gene>
<dbReference type="GO" id="GO:0016706">
    <property type="term" value="F:2-oxoglutarate-dependent dioxygenase activity"/>
    <property type="evidence" value="ECO:0000318"/>
    <property type="project" value="GO_Central"/>
</dbReference>
<dbReference type="PANTHER" id="PTHR12480:SF21">
    <property type="entry name" value="JMJC DOMAIN-CONTAINING PROTEIN 8"/>
    <property type="match status" value="1"/>
</dbReference>
<evidence type="ECO:0000313" key="5">
    <source>
        <dbReference type="Proteomes" id="UP000009022"/>
    </source>
</evidence>
<dbReference type="Pfam" id="PF13621">
    <property type="entry name" value="Cupin_8"/>
    <property type="match status" value="1"/>
</dbReference>
<dbReference type="FunFam" id="2.60.120.650:FF:000081">
    <property type="entry name" value="Predicted protein"/>
    <property type="match status" value="1"/>
</dbReference>
<dbReference type="HOGENOM" id="CLU_051080_0_0_1"/>
<evidence type="ECO:0000259" key="3">
    <source>
        <dbReference type="PROSITE" id="PS51184"/>
    </source>
</evidence>
<dbReference type="OMA" id="FPLECHK"/>
<dbReference type="InParanoid" id="B3RKJ9"/>
<dbReference type="eggNOG" id="KOG2130">
    <property type="taxonomic scope" value="Eukaryota"/>
</dbReference>